<evidence type="ECO:0000256" key="2">
    <source>
        <dbReference type="ARBA" id="ARBA00023015"/>
    </source>
</evidence>
<dbReference type="PROSITE" id="PS50931">
    <property type="entry name" value="HTH_LYSR"/>
    <property type="match status" value="1"/>
</dbReference>
<dbReference type="InterPro" id="IPR036390">
    <property type="entry name" value="WH_DNA-bd_sf"/>
</dbReference>
<evidence type="ECO:0000256" key="4">
    <source>
        <dbReference type="ARBA" id="ARBA00023163"/>
    </source>
</evidence>
<keyword evidence="4" id="KW-0804">Transcription</keyword>
<dbReference type="Gene3D" id="1.10.10.10">
    <property type="entry name" value="Winged helix-like DNA-binding domain superfamily/Winged helix DNA-binding domain"/>
    <property type="match status" value="1"/>
</dbReference>
<dbReference type="EMBL" id="VZUL01000006">
    <property type="protein sequence ID" value="KAB1082159.1"/>
    <property type="molecule type" value="Genomic_DNA"/>
</dbReference>
<comment type="similarity">
    <text evidence="1">Belongs to the LysR transcriptional regulatory family.</text>
</comment>
<comment type="caution">
    <text evidence="9">The sequence shown here is derived from an EMBL/GenBank/DDBJ whole genome shotgun (WGS) entry which is preliminary data.</text>
</comment>
<protein>
    <recommendedName>
        <fullName evidence="6">HTH-type transcriptional regulator TtuA</fullName>
    </recommendedName>
    <alternativeName>
        <fullName evidence="7">Tartrate utilization transcriptional regulator</fullName>
    </alternativeName>
</protein>
<evidence type="ECO:0000256" key="7">
    <source>
        <dbReference type="ARBA" id="ARBA00083243"/>
    </source>
</evidence>
<dbReference type="FunFam" id="1.10.10.10:FF:000001">
    <property type="entry name" value="LysR family transcriptional regulator"/>
    <property type="match status" value="1"/>
</dbReference>
<dbReference type="Pfam" id="PF00126">
    <property type="entry name" value="HTH_1"/>
    <property type="match status" value="1"/>
</dbReference>
<evidence type="ECO:0000256" key="6">
    <source>
        <dbReference type="ARBA" id="ARBA00067332"/>
    </source>
</evidence>
<dbReference type="PANTHER" id="PTHR30537">
    <property type="entry name" value="HTH-TYPE TRANSCRIPTIONAL REGULATOR"/>
    <property type="match status" value="1"/>
</dbReference>
<evidence type="ECO:0000256" key="3">
    <source>
        <dbReference type="ARBA" id="ARBA00023125"/>
    </source>
</evidence>
<dbReference type="GO" id="GO:0003700">
    <property type="term" value="F:DNA-binding transcription factor activity"/>
    <property type="evidence" value="ECO:0007669"/>
    <property type="project" value="InterPro"/>
</dbReference>
<gene>
    <name evidence="9" type="ORF">F4V91_33065</name>
</gene>
<dbReference type="SUPFAM" id="SSF53850">
    <property type="entry name" value="Periplasmic binding protein-like II"/>
    <property type="match status" value="1"/>
</dbReference>
<dbReference type="Pfam" id="PF03466">
    <property type="entry name" value="LysR_substrate"/>
    <property type="match status" value="1"/>
</dbReference>
<dbReference type="InterPro" id="IPR000847">
    <property type="entry name" value="LysR_HTH_N"/>
</dbReference>
<name>A0A6A1TF54_NEOGA</name>
<evidence type="ECO:0000256" key="5">
    <source>
        <dbReference type="ARBA" id="ARBA00054626"/>
    </source>
</evidence>
<evidence type="ECO:0000313" key="10">
    <source>
        <dbReference type="Proteomes" id="UP000386575"/>
    </source>
</evidence>
<dbReference type="SUPFAM" id="SSF46785">
    <property type="entry name" value="Winged helix' DNA-binding domain"/>
    <property type="match status" value="1"/>
</dbReference>
<dbReference type="PANTHER" id="PTHR30537:SF26">
    <property type="entry name" value="GLYCINE CLEAVAGE SYSTEM TRANSCRIPTIONAL ACTIVATOR"/>
    <property type="match status" value="1"/>
</dbReference>
<keyword evidence="3" id="KW-0238">DNA-binding</keyword>
<dbReference type="GO" id="GO:0006351">
    <property type="term" value="P:DNA-templated transcription"/>
    <property type="evidence" value="ECO:0007669"/>
    <property type="project" value="TreeGrafter"/>
</dbReference>
<feature type="domain" description="HTH lysR-type" evidence="8">
    <location>
        <begin position="6"/>
        <end position="63"/>
    </location>
</feature>
<dbReference type="RefSeq" id="WP_151047697.1">
    <property type="nucleotide sequence ID" value="NZ_VZUL01000006.1"/>
</dbReference>
<comment type="function">
    <text evidence="5">Transcriptional regulator of the ttuABCDE tartrate utilization operon.</text>
</comment>
<dbReference type="InterPro" id="IPR036388">
    <property type="entry name" value="WH-like_DNA-bd_sf"/>
</dbReference>
<organism evidence="9 10">
    <name type="scientific">Neorhizobium galegae</name>
    <name type="common">Rhizobium galegae</name>
    <dbReference type="NCBI Taxonomy" id="399"/>
    <lineage>
        <taxon>Bacteria</taxon>
        <taxon>Pseudomonadati</taxon>
        <taxon>Pseudomonadota</taxon>
        <taxon>Alphaproteobacteria</taxon>
        <taxon>Hyphomicrobiales</taxon>
        <taxon>Rhizobiaceae</taxon>
        <taxon>Rhizobium/Agrobacterium group</taxon>
        <taxon>Neorhizobium</taxon>
    </lineage>
</organism>
<evidence type="ECO:0000259" key="8">
    <source>
        <dbReference type="PROSITE" id="PS50931"/>
    </source>
</evidence>
<dbReference type="InterPro" id="IPR058163">
    <property type="entry name" value="LysR-type_TF_proteobact-type"/>
</dbReference>
<dbReference type="InterPro" id="IPR005119">
    <property type="entry name" value="LysR_subst-bd"/>
</dbReference>
<dbReference type="Proteomes" id="UP000386575">
    <property type="component" value="Unassembled WGS sequence"/>
</dbReference>
<sequence length="304" mass="34074">MRRLLPSLSALHAFEAAARYLNFTRAADELGMTQPGISRQIKNLEDFLGLSLFHRTGPRLVLTELGAVYYRDVALTLDRLQEISMDAVRGRSMDTSLIIGTHPTLASRWLPRKLGSFLTANPTIPIEVQVTDANLDFETTRLDIAIIRGVGAWLHARCFKLFDEELVVVASPQLIPPGTKLLPTQISEYVQLQNAGQPSLWMHWLRLSNVAYTGRLQGPRFAHFDMIISGALNHLGIALVPSFYVQKELEKGELHTPFNTPIASGESYFLVFPERKAHQPSISVFRDWALKELRVGARSASSMR</sequence>
<dbReference type="AlphaFoldDB" id="A0A6A1TF54"/>
<dbReference type="Gene3D" id="3.40.190.10">
    <property type="entry name" value="Periplasmic binding protein-like II"/>
    <property type="match status" value="2"/>
</dbReference>
<dbReference type="GO" id="GO:0043565">
    <property type="term" value="F:sequence-specific DNA binding"/>
    <property type="evidence" value="ECO:0007669"/>
    <property type="project" value="TreeGrafter"/>
</dbReference>
<accession>A0A6A1TF54</accession>
<dbReference type="PRINTS" id="PR00039">
    <property type="entry name" value="HTHLYSR"/>
</dbReference>
<evidence type="ECO:0000256" key="1">
    <source>
        <dbReference type="ARBA" id="ARBA00009437"/>
    </source>
</evidence>
<evidence type="ECO:0000313" key="9">
    <source>
        <dbReference type="EMBL" id="KAB1082159.1"/>
    </source>
</evidence>
<keyword evidence="2" id="KW-0805">Transcription regulation</keyword>
<proteinExistence type="inferred from homology"/>
<reference evidence="9 10" key="1">
    <citation type="submission" date="2019-09" db="EMBL/GenBank/DDBJ databases">
        <title>Genome sequencing of Ng87 strain.</title>
        <authorList>
            <person name="Karasev E.S."/>
            <person name="Andronov E."/>
        </authorList>
    </citation>
    <scope>NUCLEOTIDE SEQUENCE [LARGE SCALE GENOMIC DNA]</scope>
    <source>
        <strain evidence="9 10">Ng87</strain>
    </source>
</reference>